<organism evidence="1 2">
    <name type="scientific">Segatella oris</name>
    <dbReference type="NCBI Taxonomy" id="28135"/>
    <lineage>
        <taxon>Bacteria</taxon>
        <taxon>Pseudomonadati</taxon>
        <taxon>Bacteroidota</taxon>
        <taxon>Bacteroidia</taxon>
        <taxon>Bacteroidales</taxon>
        <taxon>Prevotellaceae</taxon>
        <taxon>Segatella</taxon>
    </lineage>
</organism>
<reference evidence="1 2" key="1">
    <citation type="submission" date="2018-12" db="EMBL/GenBank/DDBJ databases">
        <authorList>
            <consortium name="Pathogen Informatics"/>
        </authorList>
    </citation>
    <scope>NUCLEOTIDE SEQUENCE [LARGE SCALE GENOMIC DNA]</scope>
    <source>
        <strain evidence="1 2">NCTC13071</strain>
    </source>
</reference>
<sequence>MRLSTYKENGYNYTHVAVFVDSLGQLEYKVGTKKTLERKQYNGELPLFFEILTFKQAATKYPEYFTL</sequence>
<evidence type="ECO:0000313" key="2">
    <source>
        <dbReference type="Proteomes" id="UP000274578"/>
    </source>
</evidence>
<dbReference type="EMBL" id="LR134384">
    <property type="protein sequence ID" value="VEH16625.1"/>
    <property type="molecule type" value="Genomic_DNA"/>
</dbReference>
<dbReference type="RefSeq" id="WP_018921282.1">
    <property type="nucleotide sequence ID" value="NZ_LR134384.1"/>
</dbReference>
<gene>
    <name evidence="1" type="ORF">NCTC13071_02664</name>
</gene>
<protein>
    <submittedName>
        <fullName evidence="1">Uncharacterized protein</fullName>
    </submittedName>
</protein>
<name>A0A3S4TZ89_9BACT</name>
<dbReference type="Proteomes" id="UP000274578">
    <property type="component" value="Chromosome 1"/>
</dbReference>
<dbReference type="KEGG" id="poc:NCTC13071_02664"/>
<dbReference type="GeneID" id="85013382"/>
<accession>A0A3S4TZ89</accession>
<evidence type="ECO:0000313" key="1">
    <source>
        <dbReference type="EMBL" id="VEH16625.1"/>
    </source>
</evidence>
<proteinExistence type="predicted"/>
<dbReference type="AlphaFoldDB" id="A0A3S4TZ89"/>